<sequence>MYIQGVLQAGTPYSSIYRVLYKQASRQFPLAPGTSTARSLGTSTARSRTPCPFRGPRGLNCQRSVGEMG</sequence>
<feature type="region of interest" description="Disordered" evidence="1">
    <location>
        <begin position="31"/>
        <end position="69"/>
    </location>
</feature>
<protein>
    <submittedName>
        <fullName evidence="2">Uncharacterized protein</fullName>
    </submittedName>
</protein>
<dbReference type="Proteomes" id="UP000823941">
    <property type="component" value="Chromosome 25"/>
</dbReference>
<evidence type="ECO:0000256" key="1">
    <source>
        <dbReference type="SAM" id="MobiDB-lite"/>
    </source>
</evidence>
<organism evidence="2 3">
    <name type="scientific">Plutella xylostella</name>
    <name type="common">Diamondback moth</name>
    <name type="synonym">Plutella maculipennis</name>
    <dbReference type="NCBI Taxonomy" id="51655"/>
    <lineage>
        <taxon>Eukaryota</taxon>
        <taxon>Metazoa</taxon>
        <taxon>Ecdysozoa</taxon>
        <taxon>Arthropoda</taxon>
        <taxon>Hexapoda</taxon>
        <taxon>Insecta</taxon>
        <taxon>Pterygota</taxon>
        <taxon>Neoptera</taxon>
        <taxon>Endopterygota</taxon>
        <taxon>Lepidoptera</taxon>
        <taxon>Glossata</taxon>
        <taxon>Ditrysia</taxon>
        <taxon>Yponomeutoidea</taxon>
        <taxon>Plutellidae</taxon>
        <taxon>Plutella</taxon>
    </lineage>
</organism>
<gene>
    <name evidence="2" type="ORF">JYU34_018928</name>
</gene>
<accession>A0ABQ7PZ38</accession>
<name>A0ABQ7PZ38_PLUXY</name>
<comment type="caution">
    <text evidence="2">The sequence shown here is derived from an EMBL/GenBank/DDBJ whole genome shotgun (WGS) entry which is preliminary data.</text>
</comment>
<feature type="compositionally biased region" description="Polar residues" evidence="1">
    <location>
        <begin position="33"/>
        <end position="47"/>
    </location>
</feature>
<evidence type="ECO:0000313" key="3">
    <source>
        <dbReference type="Proteomes" id="UP000823941"/>
    </source>
</evidence>
<proteinExistence type="predicted"/>
<evidence type="ECO:0000313" key="2">
    <source>
        <dbReference type="EMBL" id="KAG7298149.1"/>
    </source>
</evidence>
<reference evidence="2 3" key="1">
    <citation type="submission" date="2021-06" db="EMBL/GenBank/DDBJ databases">
        <title>A haploid diamondback moth (Plutella xylostella L.) genome assembly resolves 31 chromosomes and identifies a diamide resistance mutation.</title>
        <authorList>
            <person name="Ward C.M."/>
            <person name="Perry K.D."/>
            <person name="Baker G."/>
            <person name="Powis K."/>
            <person name="Heckel D.G."/>
            <person name="Baxter S.W."/>
        </authorList>
    </citation>
    <scope>NUCLEOTIDE SEQUENCE [LARGE SCALE GENOMIC DNA]</scope>
    <source>
        <strain evidence="2 3">LV</strain>
        <tissue evidence="2">Single pupa</tissue>
    </source>
</reference>
<dbReference type="EMBL" id="JAHIBW010000025">
    <property type="protein sequence ID" value="KAG7298149.1"/>
    <property type="molecule type" value="Genomic_DNA"/>
</dbReference>
<keyword evidence="3" id="KW-1185">Reference proteome</keyword>